<comment type="caution">
    <text evidence="2">The sequence shown here is derived from an EMBL/GenBank/DDBJ whole genome shotgun (WGS) entry which is preliminary data.</text>
</comment>
<feature type="domain" description="(S)-ureidoglycine aminohydrolase cupin" evidence="1">
    <location>
        <begin position="23"/>
        <end position="65"/>
    </location>
</feature>
<sequence>MATSYTETFGVKIWRNPTESMLTELEVLKWNKWGCDPSKFPWKFDSGSEKMYFLKGKVKECPSNGTSSKLWRSTTLWKISSDGSSIVVFRFLCESDSEQRNGLNQFDGSIESCRLQIGPSNFGQKSD</sequence>
<evidence type="ECO:0000313" key="2">
    <source>
        <dbReference type="EMBL" id="GMH02531.1"/>
    </source>
</evidence>
<dbReference type="PANTHER" id="PTHR33271">
    <property type="entry name" value="OS04G0445200 PROTEIN"/>
    <property type="match status" value="1"/>
</dbReference>
<accession>A0AAD3S1B0</accession>
<dbReference type="PANTHER" id="PTHR33271:SF22">
    <property type="entry name" value="OS04G0445200 PROTEIN"/>
    <property type="match status" value="1"/>
</dbReference>
<protein>
    <recommendedName>
        <fullName evidence="1">(S)-ureidoglycine aminohydrolase cupin domain-containing protein</fullName>
    </recommendedName>
</protein>
<dbReference type="Gene3D" id="2.60.120.10">
    <property type="entry name" value="Jelly Rolls"/>
    <property type="match status" value="1"/>
</dbReference>
<dbReference type="Pfam" id="PF05899">
    <property type="entry name" value="Cupin_3"/>
    <property type="match status" value="1"/>
</dbReference>
<dbReference type="Proteomes" id="UP001279734">
    <property type="component" value="Unassembled WGS sequence"/>
</dbReference>
<dbReference type="InterPro" id="IPR014710">
    <property type="entry name" value="RmlC-like_jellyroll"/>
</dbReference>
<evidence type="ECO:0000259" key="1">
    <source>
        <dbReference type="Pfam" id="PF05899"/>
    </source>
</evidence>
<dbReference type="EMBL" id="BSYO01000003">
    <property type="protein sequence ID" value="GMH02531.1"/>
    <property type="molecule type" value="Genomic_DNA"/>
</dbReference>
<proteinExistence type="predicted"/>
<gene>
    <name evidence="2" type="ORF">Nepgr_004370</name>
</gene>
<reference evidence="2" key="1">
    <citation type="submission" date="2023-05" db="EMBL/GenBank/DDBJ databases">
        <title>Nepenthes gracilis genome sequencing.</title>
        <authorList>
            <person name="Fukushima K."/>
        </authorList>
    </citation>
    <scope>NUCLEOTIDE SEQUENCE</scope>
    <source>
        <strain evidence="2">SING2019-196</strain>
    </source>
</reference>
<dbReference type="AlphaFoldDB" id="A0AAD3S1B0"/>
<evidence type="ECO:0000313" key="3">
    <source>
        <dbReference type="Proteomes" id="UP001279734"/>
    </source>
</evidence>
<organism evidence="2 3">
    <name type="scientific">Nepenthes gracilis</name>
    <name type="common">Slender pitcher plant</name>
    <dbReference type="NCBI Taxonomy" id="150966"/>
    <lineage>
        <taxon>Eukaryota</taxon>
        <taxon>Viridiplantae</taxon>
        <taxon>Streptophyta</taxon>
        <taxon>Embryophyta</taxon>
        <taxon>Tracheophyta</taxon>
        <taxon>Spermatophyta</taxon>
        <taxon>Magnoliopsida</taxon>
        <taxon>eudicotyledons</taxon>
        <taxon>Gunneridae</taxon>
        <taxon>Pentapetalae</taxon>
        <taxon>Caryophyllales</taxon>
        <taxon>Nepenthaceae</taxon>
        <taxon>Nepenthes</taxon>
    </lineage>
</organism>
<dbReference type="InterPro" id="IPR008579">
    <property type="entry name" value="UGlyAH_Cupin_dom"/>
</dbReference>
<keyword evidence="3" id="KW-1185">Reference proteome</keyword>
<name>A0AAD3S1B0_NEPGR</name>